<dbReference type="Pfam" id="PF17126">
    <property type="entry name" value="RsmF_methylt_CI"/>
    <property type="match status" value="1"/>
</dbReference>
<dbReference type="STRING" id="1291052.FC18_GL000838"/>
<sequence length="453" mass="49144">MALPAAFVEKYTKLLGAEAPAFFASYNEAAGAGFRVNPLRPAVALNLDLTDPISYSKWGYRGQVNGNAIDHVSGYVYSQEPSAQVVGAVADAKPNTKVLDLCAAPGGKSTHLASSMGNTGLLVANEIHPTRVKVLASNLERFGTTNTIVTNSDPDSLAAVLPEFFDLVLVDAPCSGEGMFRKDPDATQYWHEGYAQECAQRQREILDAALLMLRPGGKLVYSTCTFAPEEDEQIVSWLVSEHGMQIDPIVKTDDMRSGRPEWSDGNPDLAGTVRMWPHVQMGEGHFCARLIKPGTPDAPVTTKKGKKGKKQHQNNSITSAQKQLWADWQQANLQVTLPGFPVVYGDQLYMQPAGAPKFGKVRVLRPGLHLGTFKKNRFAPSHSLATALKPADFKCTVDVSAAEYQDVRHGLTISRPELTGKCHVLLTNHGMGFAIGHLVGGTIKNLYPKGLRV</sequence>
<dbReference type="EMBL" id="AYYO01000010">
    <property type="protein sequence ID" value="KRM56052.1"/>
    <property type="molecule type" value="Genomic_DNA"/>
</dbReference>
<evidence type="ECO:0000256" key="7">
    <source>
        <dbReference type="SAM" id="MobiDB-lite"/>
    </source>
</evidence>
<evidence type="ECO:0000256" key="2">
    <source>
        <dbReference type="ARBA" id="ARBA00022603"/>
    </source>
</evidence>
<protein>
    <submittedName>
        <fullName evidence="9">tRNA and rRNA cytosine-C5-methylase</fullName>
    </submittedName>
</protein>
<dbReference type="PANTHER" id="PTHR22807:SF30">
    <property type="entry name" value="28S RRNA (CYTOSINE(4447)-C(5))-METHYLTRANSFERASE-RELATED"/>
    <property type="match status" value="1"/>
</dbReference>
<reference evidence="9 10" key="1">
    <citation type="journal article" date="2015" name="Genome Announc.">
        <title>Expanding the biotechnology potential of lactobacilli through comparative genomics of 213 strains and associated genera.</title>
        <authorList>
            <person name="Sun Z."/>
            <person name="Harris H.M."/>
            <person name="McCann A."/>
            <person name="Guo C."/>
            <person name="Argimon S."/>
            <person name="Zhang W."/>
            <person name="Yang X."/>
            <person name="Jeffery I.B."/>
            <person name="Cooney J.C."/>
            <person name="Kagawa T.F."/>
            <person name="Liu W."/>
            <person name="Song Y."/>
            <person name="Salvetti E."/>
            <person name="Wrobel A."/>
            <person name="Rasinkangas P."/>
            <person name="Parkhill J."/>
            <person name="Rea M.C."/>
            <person name="O'Sullivan O."/>
            <person name="Ritari J."/>
            <person name="Douillard F.P."/>
            <person name="Paul Ross R."/>
            <person name="Yang R."/>
            <person name="Briner A.E."/>
            <person name="Felis G.E."/>
            <person name="de Vos W.M."/>
            <person name="Barrangou R."/>
            <person name="Klaenhammer T.R."/>
            <person name="Caufield P.W."/>
            <person name="Cui Y."/>
            <person name="Zhang H."/>
            <person name="O'Toole P.W."/>
        </authorList>
    </citation>
    <scope>NUCLEOTIDE SEQUENCE [LARGE SCALE GENOMIC DNA]</scope>
    <source>
        <strain evidence="9 10">DSM 20505</strain>
    </source>
</reference>
<dbReference type="OrthoDB" id="9810297at2"/>
<feature type="binding site" evidence="6">
    <location>
        <position position="153"/>
    </location>
    <ligand>
        <name>S-adenosyl-L-methionine</name>
        <dbReference type="ChEBI" id="CHEBI:59789"/>
    </ligand>
</feature>
<keyword evidence="1" id="KW-0963">Cytoplasm</keyword>
<feature type="binding site" evidence="6">
    <location>
        <position position="126"/>
    </location>
    <ligand>
        <name>S-adenosyl-L-methionine</name>
        <dbReference type="ChEBI" id="CHEBI:59789"/>
    </ligand>
</feature>
<dbReference type="PANTHER" id="PTHR22807">
    <property type="entry name" value="NOP2 YEAST -RELATED NOL1/NOP2/FMU SUN DOMAIN-CONTAINING"/>
    <property type="match status" value="1"/>
</dbReference>
<dbReference type="GO" id="GO:0003723">
    <property type="term" value="F:RNA binding"/>
    <property type="evidence" value="ECO:0007669"/>
    <property type="project" value="UniProtKB-UniRule"/>
</dbReference>
<dbReference type="PATRIC" id="fig|1291052.5.peg.854"/>
<dbReference type="InterPro" id="IPR049560">
    <property type="entry name" value="MeTrfase_RsmB-F_NOP2_cat"/>
</dbReference>
<keyword evidence="5 6" id="KW-0694">RNA-binding</keyword>
<dbReference type="InterPro" id="IPR029063">
    <property type="entry name" value="SAM-dependent_MTases_sf"/>
</dbReference>
<dbReference type="InterPro" id="IPR031340">
    <property type="entry name" value="RsmF_methylt_CI"/>
</dbReference>
<keyword evidence="4 6" id="KW-0949">S-adenosyl-L-methionine</keyword>
<organism evidence="9 10">
    <name type="scientific">Lacticaseibacillus sharpeae JCM 1186 = DSM 20505</name>
    <dbReference type="NCBI Taxonomy" id="1291052"/>
    <lineage>
        <taxon>Bacteria</taxon>
        <taxon>Bacillati</taxon>
        <taxon>Bacillota</taxon>
        <taxon>Bacilli</taxon>
        <taxon>Lactobacillales</taxon>
        <taxon>Lactobacillaceae</taxon>
        <taxon>Lacticaseibacillus</taxon>
    </lineage>
</organism>
<evidence type="ECO:0000313" key="10">
    <source>
        <dbReference type="Proteomes" id="UP000051679"/>
    </source>
</evidence>
<dbReference type="Pfam" id="PF17125">
    <property type="entry name" value="Methyltr_RsmF_N"/>
    <property type="match status" value="1"/>
</dbReference>
<dbReference type="InterPro" id="IPR031341">
    <property type="entry name" value="Methyltr_RsmF_N"/>
</dbReference>
<dbReference type="InterPro" id="IPR023267">
    <property type="entry name" value="RCMT"/>
</dbReference>
<evidence type="ECO:0000256" key="4">
    <source>
        <dbReference type="ARBA" id="ARBA00022691"/>
    </source>
</evidence>
<dbReference type="Gene3D" id="3.40.50.150">
    <property type="entry name" value="Vaccinia Virus protein VP39"/>
    <property type="match status" value="1"/>
</dbReference>
<dbReference type="NCBIfam" id="TIGR00446">
    <property type="entry name" value="nop2p"/>
    <property type="match status" value="1"/>
</dbReference>
<dbReference type="GO" id="GO:0008757">
    <property type="term" value="F:S-adenosylmethionine-dependent methyltransferase activity"/>
    <property type="evidence" value="ECO:0007669"/>
    <property type="project" value="InterPro"/>
</dbReference>
<feature type="binding site" evidence="6">
    <location>
        <position position="171"/>
    </location>
    <ligand>
        <name>S-adenosyl-L-methionine</name>
        <dbReference type="ChEBI" id="CHEBI:59789"/>
    </ligand>
</feature>
<evidence type="ECO:0000256" key="1">
    <source>
        <dbReference type="ARBA" id="ARBA00022490"/>
    </source>
</evidence>
<dbReference type="PRINTS" id="PR02008">
    <property type="entry name" value="RCMTFAMILY"/>
</dbReference>
<dbReference type="GO" id="GO:0008173">
    <property type="term" value="F:RNA methyltransferase activity"/>
    <property type="evidence" value="ECO:0007669"/>
    <property type="project" value="InterPro"/>
</dbReference>
<dbReference type="PROSITE" id="PS51686">
    <property type="entry name" value="SAM_MT_RSMB_NOP"/>
    <property type="match status" value="1"/>
</dbReference>
<dbReference type="InterPro" id="IPR001678">
    <property type="entry name" value="MeTrfase_RsmB-F_NOP2_dom"/>
</dbReference>
<dbReference type="Gene3D" id="2.30.130.60">
    <property type="match status" value="1"/>
</dbReference>
<dbReference type="Proteomes" id="UP000051679">
    <property type="component" value="Unassembled WGS sequence"/>
</dbReference>
<name>A0A0R1ZS77_9LACO</name>
<proteinExistence type="inferred from homology"/>
<dbReference type="GO" id="GO:0006396">
    <property type="term" value="P:RNA processing"/>
    <property type="evidence" value="ECO:0007669"/>
    <property type="project" value="InterPro"/>
</dbReference>
<feature type="active site" description="Nucleophile" evidence="6">
    <location>
        <position position="224"/>
    </location>
</feature>
<dbReference type="Pfam" id="PF01189">
    <property type="entry name" value="Methyltr_RsmB-F"/>
    <property type="match status" value="1"/>
</dbReference>
<feature type="region of interest" description="Disordered" evidence="7">
    <location>
        <begin position="297"/>
        <end position="316"/>
    </location>
</feature>
<dbReference type="Gene3D" id="3.30.70.1170">
    <property type="entry name" value="Sun protein, domain 3"/>
    <property type="match status" value="1"/>
</dbReference>
<dbReference type="SUPFAM" id="SSF53335">
    <property type="entry name" value="S-adenosyl-L-methionine-dependent methyltransferases"/>
    <property type="match status" value="1"/>
</dbReference>
<keyword evidence="2 6" id="KW-0489">Methyltransferase</keyword>
<evidence type="ECO:0000256" key="3">
    <source>
        <dbReference type="ARBA" id="ARBA00022679"/>
    </source>
</evidence>
<evidence type="ECO:0000256" key="5">
    <source>
        <dbReference type="ARBA" id="ARBA00022884"/>
    </source>
</evidence>
<evidence type="ECO:0000256" key="6">
    <source>
        <dbReference type="PROSITE-ProRule" id="PRU01023"/>
    </source>
</evidence>
<accession>A0A0R1ZS77</accession>
<feature type="compositionally biased region" description="Basic residues" evidence="7">
    <location>
        <begin position="303"/>
        <end position="312"/>
    </location>
</feature>
<dbReference type="GO" id="GO:0001510">
    <property type="term" value="P:RNA methylation"/>
    <property type="evidence" value="ECO:0007669"/>
    <property type="project" value="InterPro"/>
</dbReference>
<dbReference type="AlphaFoldDB" id="A0A0R1ZS77"/>
<evidence type="ECO:0000313" key="9">
    <source>
        <dbReference type="EMBL" id="KRM56052.1"/>
    </source>
</evidence>
<comment type="similarity">
    <text evidence="6">Belongs to the class I-like SAM-binding methyltransferase superfamily. RsmB/NOP family.</text>
</comment>
<keyword evidence="10" id="KW-1185">Reference proteome</keyword>
<feature type="binding site" evidence="6">
    <location>
        <begin position="102"/>
        <end position="108"/>
    </location>
    <ligand>
        <name>S-adenosyl-L-methionine</name>
        <dbReference type="ChEBI" id="CHEBI:59789"/>
    </ligand>
</feature>
<feature type="domain" description="SAM-dependent MTase RsmB/NOP-type" evidence="8">
    <location>
        <begin position="1"/>
        <end position="293"/>
    </location>
</feature>
<dbReference type="CDD" id="cd21147">
    <property type="entry name" value="RsmF_methylt_CTD1"/>
    <property type="match status" value="1"/>
</dbReference>
<evidence type="ECO:0000259" key="8">
    <source>
        <dbReference type="PROSITE" id="PS51686"/>
    </source>
</evidence>
<dbReference type="RefSeq" id="WP_056975441.1">
    <property type="nucleotide sequence ID" value="NZ_AYYO01000010.1"/>
</dbReference>
<dbReference type="CDD" id="cd02440">
    <property type="entry name" value="AdoMet_MTases"/>
    <property type="match status" value="1"/>
</dbReference>
<keyword evidence="3 6" id="KW-0808">Transferase</keyword>
<dbReference type="InterPro" id="IPR011023">
    <property type="entry name" value="Nop2p"/>
</dbReference>
<comment type="caution">
    <text evidence="9">The sequence shown here is derived from an EMBL/GenBank/DDBJ whole genome shotgun (WGS) entry which is preliminary data.</text>
</comment>
<gene>
    <name evidence="9" type="ORF">FC18_GL000838</name>
</gene>